<dbReference type="PANTHER" id="PTHR42673:SF4">
    <property type="entry name" value="MALEYLACETOACETATE ISOMERASE"/>
    <property type="match status" value="1"/>
</dbReference>
<dbReference type="GO" id="GO:0005737">
    <property type="term" value="C:cytoplasm"/>
    <property type="evidence" value="ECO:0007669"/>
    <property type="project" value="InterPro"/>
</dbReference>
<name>A0A370NXI8_9BURK</name>
<dbReference type="InterPro" id="IPR040079">
    <property type="entry name" value="Glutathione_S-Trfase"/>
</dbReference>
<dbReference type="Gene3D" id="1.20.1050.10">
    <property type="match status" value="1"/>
</dbReference>
<feature type="domain" description="GST N-terminal" evidence="2">
    <location>
        <begin position="1"/>
        <end position="81"/>
    </location>
</feature>
<dbReference type="EC" id="5.2.1.2" evidence="4"/>
<dbReference type="InterPro" id="IPR004045">
    <property type="entry name" value="Glutathione_S-Trfase_N"/>
</dbReference>
<accession>A0A370NXI8</accession>
<dbReference type="SUPFAM" id="SSF47616">
    <property type="entry name" value="GST C-terminal domain-like"/>
    <property type="match status" value="1"/>
</dbReference>
<dbReference type="GO" id="GO:0006749">
    <property type="term" value="P:glutathione metabolic process"/>
    <property type="evidence" value="ECO:0007669"/>
    <property type="project" value="TreeGrafter"/>
</dbReference>
<dbReference type="PROSITE" id="PS50405">
    <property type="entry name" value="GST_CTER"/>
    <property type="match status" value="1"/>
</dbReference>
<proteinExistence type="inferred from homology"/>
<keyword evidence="5" id="KW-1185">Reference proteome</keyword>
<dbReference type="InterPro" id="IPR036282">
    <property type="entry name" value="Glutathione-S-Trfase_C_sf"/>
</dbReference>
<dbReference type="EMBL" id="QKWJ01000009">
    <property type="protein sequence ID" value="RDK10314.1"/>
    <property type="molecule type" value="Genomic_DNA"/>
</dbReference>
<dbReference type="GO" id="GO:0006559">
    <property type="term" value="P:L-phenylalanine catabolic process"/>
    <property type="evidence" value="ECO:0007669"/>
    <property type="project" value="TreeGrafter"/>
</dbReference>
<evidence type="ECO:0000259" key="2">
    <source>
        <dbReference type="PROSITE" id="PS50404"/>
    </source>
</evidence>
<keyword evidence="4" id="KW-0413">Isomerase</keyword>
<dbReference type="NCBIfam" id="TIGR01262">
    <property type="entry name" value="maiA"/>
    <property type="match status" value="1"/>
</dbReference>
<protein>
    <submittedName>
        <fullName evidence="4">Maleylacetoacetate isomerase</fullName>
        <ecNumber evidence="4">5.2.1.2</ecNumber>
    </submittedName>
</protein>
<dbReference type="Pfam" id="PF13409">
    <property type="entry name" value="GST_N_2"/>
    <property type="match status" value="1"/>
</dbReference>
<dbReference type="InterPro" id="IPR005955">
    <property type="entry name" value="GST_Zeta"/>
</dbReference>
<dbReference type="InterPro" id="IPR010987">
    <property type="entry name" value="Glutathione-S-Trfase_C-like"/>
</dbReference>
<comment type="caution">
    <text evidence="4">The sequence shown here is derived from an EMBL/GenBank/DDBJ whole genome shotgun (WGS) entry which is preliminary data.</text>
</comment>
<dbReference type="AlphaFoldDB" id="A0A370NXI8"/>
<dbReference type="SFLD" id="SFLDS00019">
    <property type="entry name" value="Glutathione_Transferase_(cytos"/>
    <property type="match status" value="1"/>
</dbReference>
<dbReference type="Proteomes" id="UP000255165">
    <property type="component" value="Unassembled WGS sequence"/>
</dbReference>
<feature type="domain" description="GST C-terminal" evidence="3">
    <location>
        <begin position="86"/>
        <end position="201"/>
    </location>
</feature>
<dbReference type="GO" id="GO:0004364">
    <property type="term" value="F:glutathione transferase activity"/>
    <property type="evidence" value="ECO:0007669"/>
    <property type="project" value="TreeGrafter"/>
</dbReference>
<dbReference type="PANTHER" id="PTHR42673">
    <property type="entry name" value="MALEYLACETOACETATE ISOMERASE"/>
    <property type="match status" value="1"/>
</dbReference>
<dbReference type="GO" id="GO:0016034">
    <property type="term" value="F:maleylacetoacetate isomerase activity"/>
    <property type="evidence" value="ECO:0007669"/>
    <property type="project" value="UniProtKB-EC"/>
</dbReference>
<dbReference type="Gene3D" id="3.40.30.10">
    <property type="entry name" value="Glutaredoxin"/>
    <property type="match status" value="1"/>
</dbReference>
<evidence type="ECO:0000313" key="4">
    <source>
        <dbReference type="EMBL" id="RDK10314.1"/>
    </source>
</evidence>
<dbReference type="PROSITE" id="PS50404">
    <property type="entry name" value="GST_NTER"/>
    <property type="match status" value="1"/>
</dbReference>
<evidence type="ECO:0000313" key="5">
    <source>
        <dbReference type="Proteomes" id="UP000255165"/>
    </source>
</evidence>
<comment type="similarity">
    <text evidence="1">Belongs to the GST superfamily. Zeta family.</text>
</comment>
<sequence length="201" mass="21853">MKLCSFRNSSASRRVRIATALKGASLDIVEVDLSAGEQLSHEYRSVNPQGLVPALITNDGLVITQSLAIMAWLDAKFPKPVLLGLTQACRVKILEFVSVVGCDVHPLQGLRLSRWLDQAGSPPEAFSVIARRAISDGLATCEHLVHGGTTRFCFSNEPSAADIWLIPQLNNARRFGVDLTTYPRLVGIEQSCLALAAFRDP</sequence>
<dbReference type="RefSeq" id="WP_115014560.1">
    <property type="nucleotide sequence ID" value="NZ_QKWJ01000009.1"/>
</dbReference>
<organism evidence="4 5">
    <name type="scientific">Cupriavidus lacunae</name>
    <dbReference type="NCBI Taxonomy" id="2666307"/>
    <lineage>
        <taxon>Bacteria</taxon>
        <taxon>Pseudomonadati</taxon>
        <taxon>Pseudomonadota</taxon>
        <taxon>Betaproteobacteria</taxon>
        <taxon>Burkholderiales</taxon>
        <taxon>Burkholderiaceae</taxon>
        <taxon>Cupriavidus</taxon>
    </lineage>
</organism>
<evidence type="ECO:0000259" key="3">
    <source>
        <dbReference type="PROSITE" id="PS50405"/>
    </source>
</evidence>
<dbReference type="InterPro" id="IPR036249">
    <property type="entry name" value="Thioredoxin-like_sf"/>
</dbReference>
<dbReference type="SUPFAM" id="SSF52833">
    <property type="entry name" value="Thioredoxin-like"/>
    <property type="match status" value="1"/>
</dbReference>
<evidence type="ECO:0000256" key="1">
    <source>
        <dbReference type="ARBA" id="ARBA00010007"/>
    </source>
</evidence>
<reference evidence="5" key="1">
    <citation type="submission" date="2018-06" db="EMBL/GenBank/DDBJ databases">
        <authorList>
            <person name="Feng T."/>
            <person name="Jeon C.O."/>
        </authorList>
    </citation>
    <scope>NUCLEOTIDE SEQUENCE [LARGE SCALE GENOMIC DNA]</scope>
    <source>
        <strain evidence="5">S23</strain>
    </source>
</reference>
<gene>
    <name evidence="4" type="primary">maiA</name>
    <name evidence="4" type="ORF">DN412_10235</name>
</gene>
<dbReference type="SFLD" id="SFLDG00358">
    <property type="entry name" value="Main_(cytGST)"/>
    <property type="match status" value="1"/>
</dbReference>